<organism evidence="2 3">
    <name type="scientific">Mycolicibacterium grossiae</name>
    <dbReference type="NCBI Taxonomy" id="1552759"/>
    <lineage>
        <taxon>Bacteria</taxon>
        <taxon>Bacillati</taxon>
        <taxon>Actinomycetota</taxon>
        <taxon>Actinomycetes</taxon>
        <taxon>Mycobacteriales</taxon>
        <taxon>Mycobacteriaceae</taxon>
        <taxon>Mycolicibacterium</taxon>
    </lineage>
</organism>
<evidence type="ECO:0000259" key="1">
    <source>
        <dbReference type="SMART" id="SM00563"/>
    </source>
</evidence>
<feature type="domain" description="Phospholipid/glycerol acyltransferase" evidence="1">
    <location>
        <begin position="53"/>
        <end position="173"/>
    </location>
</feature>
<keyword evidence="3" id="KW-1185">Reference proteome</keyword>
<dbReference type="InterPro" id="IPR016676">
    <property type="entry name" value="P_lipid/glycerol_AcTrfase_prd"/>
</dbReference>
<sequence>MSDDEVAEPATGVLDAFSPGVTRQVVERVGPVLRRWFRAETHGMDVFPATGGALVVSNHSGGMLTPDVLLFGSAFYRRFGFDDRPLITLAHYGVVMGPLGELMPKVGVIEASRENAHAALRSGAVVLVFPGGDYDSYRPTMADSTIDFDGRTGYVRTAIAAGVPIVPAVSIGGQESQLFLTRGNRLAKLLGLSKARMEILPVTFGFPFGFSVLIPPNLPLPTKIVTRVLEPIDVHARFGPDPDVAEVDVYVRSMMQNALDELSRKRRFPLLG</sequence>
<dbReference type="Proteomes" id="UP000178953">
    <property type="component" value="Unassembled WGS sequence"/>
</dbReference>
<dbReference type="OrthoDB" id="7056876at2"/>
<dbReference type="SUPFAM" id="SSF69593">
    <property type="entry name" value="Glycerol-3-phosphate (1)-acyltransferase"/>
    <property type="match status" value="1"/>
</dbReference>
<dbReference type="InterPro" id="IPR002123">
    <property type="entry name" value="Plipid/glycerol_acylTrfase"/>
</dbReference>
<dbReference type="PANTHER" id="PTHR22753:SF14">
    <property type="entry name" value="MONOACYLGLYCEROL_DIACYLGLYCEROL O-ACYLTRANSFERASE"/>
    <property type="match status" value="1"/>
</dbReference>
<dbReference type="RefSeq" id="WP_070355907.1">
    <property type="nucleotide sequence ID" value="NZ_CP043474.1"/>
</dbReference>
<dbReference type="PIRSF" id="PIRSF016753">
    <property type="entry name" value="P_lipid/glycerol_ac_tran_prd"/>
    <property type="match status" value="1"/>
</dbReference>
<dbReference type="AlphaFoldDB" id="A0A1E8PXD0"/>
<dbReference type="PANTHER" id="PTHR22753">
    <property type="entry name" value="TRANSMEMBRANE PROTEIN 68"/>
    <property type="match status" value="1"/>
</dbReference>
<keyword evidence="2" id="KW-0808">Transferase</keyword>
<keyword evidence="2" id="KW-0012">Acyltransferase</keyword>
<dbReference type="EMBL" id="MCHX01000091">
    <property type="protein sequence ID" value="OFJ50851.1"/>
    <property type="molecule type" value="Genomic_DNA"/>
</dbReference>
<protein>
    <submittedName>
        <fullName evidence="2">Glycerol acyltransferase</fullName>
    </submittedName>
</protein>
<name>A0A1E8PXD0_9MYCO</name>
<evidence type="ECO:0000313" key="2">
    <source>
        <dbReference type="EMBL" id="OFJ50851.1"/>
    </source>
</evidence>
<dbReference type="SMART" id="SM00563">
    <property type="entry name" value="PlsC"/>
    <property type="match status" value="1"/>
</dbReference>
<gene>
    <name evidence="2" type="ORF">BEL07_25865</name>
</gene>
<dbReference type="Pfam" id="PF01553">
    <property type="entry name" value="Acyltransferase"/>
    <property type="match status" value="1"/>
</dbReference>
<dbReference type="CDD" id="cd07987">
    <property type="entry name" value="LPLAT_MGAT-like"/>
    <property type="match status" value="1"/>
</dbReference>
<reference evidence="2 3" key="1">
    <citation type="submission" date="2016-09" db="EMBL/GenBank/DDBJ databases">
        <title>genome sequence of Mycobacterium sp. 739 SCH.</title>
        <authorList>
            <person name="Greninger A.L."/>
            <person name="Qin X."/>
            <person name="Jerome K."/>
            <person name="Vora S."/>
            <person name="Quinn K."/>
        </authorList>
    </citation>
    <scope>NUCLEOTIDE SEQUENCE [LARGE SCALE GENOMIC DNA]</scope>
    <source>
        <strain evidence="2 3">SCH</strain>
    </source>
</reference>
<dbReference type="GO" id="GO:0016746">
    <property type="term" value="F:acyltransferase activity"/>
    <property type="evidence" value="ECO:0007669"/>
    <property type="project" value="UniProtKB-KW"/>
</dbReference>
<dbReference type="GO" id="GO:0016020">
    <property type="term" value="C:membrane"/>
    <property type="evidence" value="ECO:0007669"/>
    <property type="project" value="TreeGrafter"/>
</dbReference>
<proteinExistence type="predicted"/>
<evidence type="ECO:0000313" key="3">
    <source>
        <dbReference type="Proteomes" id="UP000178953"/>
    </source>
</evidence>
<comment type="caution">
    <text evidence="2">The sequence shown here is derived from an EMBL/GenBank/DDBJ whole genome shotgun (WGS) entry which is preliminary data.</text>
</comment>
<accession>A0A1E8PXD0</accession>